<dbReference type="EMBL" id="KI925076">
    <property type="protein sequence ID" value="ETW18847.1"/>
    <property type="molecule type" value="Genomic_DNA"/>
</dbReference>
<reference evidence="2 3" key="2">
    <citation type="submission" date="2013-02" db="EMBL/GenBank/DDBJ databases">
        <title>The Genome Sequence of Plasmodium falciparum Vietnam Oak-Knoll (FVO).</title>
        <authorList>
            <consortium name="The Broad Institute Genome Sequencing Platform"/>
            <consortium name="The Broad Institute Genome Sequencing Center for Infectious Disease"/>
            <person name="Neafsey D."/>
            <person name="Cheeseman I."/>
            <person name="Volkman S."/>
            <person name="Adams J."/>
            <person name="Walker B."/>
            <person name="Young S.K."/>
            <person name="Zeng Q."/>
            <person name="Gargeya S."/>
            <person name="Fitzgerald M."/>
            <person name="Haas B."/>
            <person name="Abouelleil A."/>
            <person name="Alvarado L."/>
            <person name="Arachchi H.M."/>
            <person name="Berlin A.M."/>
            <person name="Chapman S.B."/>
            <person name="Dewar J."/>
            <person name="Goldberg J."/>
            <person name="Griggs A."/>
            <person name="Gujja S."/>
            <person name="Hansen M."/>
            <person name="Howarth C."/>
            <person name="Imamovic A."/>
            <person name="Larimer J."/>
            <person name="McCowan C."/>
            <person name="Murphy C."/>
            <person name="Neiman D."/>
            <person name="Pearson M."/>
            <person name="Priest M."/>
            <person name="Roberts A."/>
            <person name="Saif S."/>
            <person name="Shea T."/>
            <person name="Sisk P."/>
            <person name="Sykes S."/>
            <person name="Wortman J."/>
            <person name="Nusbaum C."/>
            <person name="Birren B."/>
        </authorList>
    </citation>
    <scope>NUCLEOTIDE SEQUENCE [LARGE SCALE GENOMIC DNA]</scope>
    <source>
        <strain evidence="3">Vietnam Oak-Knoll (FVO)</strain>
    </source>
</reference>
<dbReference type="AlphaFoldDB" id="A0A024V8F5"/>
<proteinExistence type="predicted"/>
<evidence type="ECO:0000256" key="1">
    <source>
        <dbReference type="SAM" id="Coils"/>
    </source>
</evidence>
<reference evidence="2 3" key="1">
    <citation type="submission" date="2013-02" db="EMBL/GenBank/DDBJ databases">
        <title>The Genome Annotation of Plasmodium falciparum Vietnam Oak-Knoll (FVO).</title>
        <authorList>
            <consortium name="The Broad Institute Genome Sequencing Platform"/>
            <consortium name="The Broad Institute Genome Sequencing Center for Infectious Disease"/>
            <person name="Neafsey D."/>
            <person name="Hoffman S."/>
            <person name="Volkman S."/>
            <person name="Rosenthal P."/>
            <person name="Walker B."/>
            <person name="Young S.K."/>
            <person name="Zeng Q."/>
            <person name="Gargeya S."/>
            <person name="Fitzgerald M."/>
            <person name="Haas B."/>
            <person name="Abouelleil A."/>
            <person name="Allen A.W."/>
            <person name="Alvarado L."/>
            <person name="Arachchi H.M."/>
            <person name="Berlin A.M."/>
            <person name="Chapman S.B."/>
            <person name="Gainer-Dewar J."/>
            <person name="Goldberg J."/>
            <person name="Griggs A."/>
            <person name="Gujja S."/>
            <person name="Hansen M."/>
            <person name="Howarth C."/>
            <person name="Imamovic A."/>
            <person name="Ireland A."/>
            <person name="Larimer J."/>
            <person name="McCowan C."/>
            <person name="Murphy C."/>
            <person name="Pearson M."/>
            <person name="Poon T.W."/>
            <person name="Priest M."/>
            <person name="Roberts A."/>
            <person name="Saif S."/>
            <person name="Shea T."/>
            <person name="Sisk P."/>
            <person name="Sykes S."/>
            <person name="Wortman J."/>
            <person name="Nusbaum C."/>
            <person name="Birren B."/>
        </authorList>
    </citation>
    <scope>NUCLEOTIDE SEQUENCE [LARGE SCALE GENOMIC DNA]</scope>
    <source>
        <strain evidence="3">Vietnam Oak-Knoll (FVO)</strain>
    </source>
</reference>
<organism evidence="2 3">
    <name type="scientific">Plasmodium falciparum Vietnam Oak-Knoll</name>
    <name type="common">FVO</name>
    <dbReference type="NCBI Taxonomy" id="1036723"/>
    <lineage>
        <taxon>Eukaryota</taxon>
        <taxon>Sar</taxon>
        <taxon>Alveolata</taxon>
        <taxon>Apicomplexa</taxon>
        <taxon>Aconoidasida</taxon>
        <taxon>Haemosporida</taxon>
        <taxon>Plasmodiidae</taxon>
        <taxon>Plasmodium</taxon>
        <taxon>Plasmodium (Laverania)</taxon>
    </lineage>
</organism>
<sequence>MDLYQEEIYNRANVNVSVIVHDNIKDVIIKNLENNMTDKNIIINNYNYNDITKINNIPKDNVNDEEKGILSLWLKKIKVVSSVIILCVDWQHIYSQQNTQSNSKDNILKENKNTERKGSYIRKESIINEGIHKMGDMNCYDKIHGYGNVDNYGNIDNNINIDKYSNVNNYNNTDGYNNNIDGYNNNIDGYNNNIDGYNNNIDGYNNNRNSRIENYGSSFFSEPREEKKKKKERKYKISVILNGCYIFRLVNKREIFCFTYIIFRSIH</sequence>
<name>A0A024V8F5_PLAFA</name>
<feature type="coiled-coil region" evidence="1">
    <location>
        <begin position="180"/>
        <end position="207"/>
    </location>
</feature>
<keyword evidence="1" id="KW-0175">Coiled coil</keyword>
<protein>
    <submittedName>
        <fullName evidence="2">Uncharacterized protein</fullName>
    </submittedName>
</protein>
<evidence type="ECO:0000313" key="3">
    <source>
        <dbReference type="Proteomes" id="UP000030690"/>
    </source>
</evidence>
<evidence type="ECO:0000313" key="2">
    <source>
        <dbReference type="EMBL" id="ETW18847.1"/>
    </source>
</evidence>
<gene>
    <name evidence="2" type="ORF">PFFVO_02239</name>
</gene>
<accession>A0A024V8F5</accession>
<dbReference type="Proteomes" id="UP000030690">
    <property type="component" value="Unassembled WGS sequence"/>
</dbReference>